<keyword evidence="3" id="KW-1185">Reference proteome</keyword>
<dbReference type="NCBIfam" id="TIGR03980">
    <property type="entry name" value="prismane_assoc"/>
    <property type="match status" value="1"/>
</dbReference>
<dbReference type="Pfam" id="PF08984">
    <property type="entry name" value="DUF1858"/>
    <property type="match status" value="1"/>
</dbReference>
<evidence type="ECO:0000259" key="1">
    <source>
        <dbReference type="Pfam" id="PF08984"/>
    </source>
</evidence>
<evidence type="ECO:0000313" key="3">
    <source>
        <dbReference type="Proteomes" id="UP000621540"/>
    </source>
</evidence>
<dbReference type="EMBL" id="JACOQH010000002">
    <property type="protein sequence ID" value="MBC5753329.1"/>
    <property type="molecule type" value="Genomic_DNA"/>
</dbReference>
<feature type="domain" description="DUF1858" evidence="1">
    <location>
        <begin position="5"/>
        <end position="57"/>
    </location>
</feature>
<dbReference type="PANTHER" id="PTHR39341">
    <property type="entry name" value="BSL7085 PROTEIN"/>
    <property type="match status" value="1"/>
</dbReference>
<evidence type="ECO:0000313" key="2">
    <source>
        <dbReference type="EMBL" id="MBC5753329.1"/>
    </source>
</evidence>
<comment type="caution">
    <text evidence="2">The sequence shown here is derived from an EMBL/GenBank/DDBJ whole genome shotgun (WGS) entry which is preliminary data.</text>
</comment>
<dbReference type="InterPro" id="IPR015077">
    <property type="entry name" value="DUF1858"/>
</dbReference>
<dbReference type="InterPro" id="IPR038062">
    <property type="entry name" value="ScdA-like_N_sf"/>
</dbReference>
<reference evidence="2 3" key="1">
    <citation type="submission" date="2020-08" db="EMBL/GenBank/DDBJ databases">
        <title>Genome public.</title>
        <authorList>
            <person name="Liu C."/>
            <person name="Sun Q."/>
        </authorList>
    </citation>
    <scope>NUCLEOTIDE SEQUENCE [LARGE SCALE GENOMIC DNA]</scope>
    <source>
        <strain evidence="2 3">BX0805</strain>
    </source>
</reference>
<dbReference type="Proteomes" id="UP000621540">
    <property type="component" value="Unassembled WGS sequence"/>
</dbReference>
<dbReference type="InterPro" id="IPR023883">
    <property type="entry name" value="CHP03980_redox-disulphide"/>
</dbReference>
<proteinExistence type="predicted"/>
<name>A0ABR7I8T7_9FIRM</name>
<dbReference type="SUPFAM" id="SSF140683">
    <property type="entry name" value="SP0561-like"/>
    <property type="match status" value="1"/>
</dbReference>
<gene>
    <name evidence="2" type="ORF">H8Z76_04660</name>
</gene>
<dbReference type="RefSeq" id="WP_022515074.1">
    <property type="nucleotide sequence ID" value="NZ_JACOQH010000002.1"/>
</dbReference>
<sequence length="66" mass="7107">MKRVTKNTTIGELLQLDPDIANVLTGIGMHCIGCPSSQRETIEQAADVHGLDADDLIEDIIGFLEA</sequence>
<accession>A0ABR7I8T7</accession>
<protein>
    <submittedName>
        <fullName evidence="2">DUF1858 domain-containing protein</fullName>
    </submittedName>
</protein>
<dbReference type="Gene3D" id="1.10.3910.10">
    <property type="entry name" value="SP0561-like"/>
    <property type="match status" value="1"/>
</dbReference>
<dbReference type="PANTHER" id="PTHR39341:SF1">
    <property type="entry name" value="DUF1858 DOMAIN-CONTAINING PROTEIN"/>
    <property type="match status" value="1"/>
</dbReference>
<organism evidence="2 3">
    <name type="scientific">Roseburia yibonii</name>
    <dbReference type="NCBI Taxonomy" id="2763063"/>
    <lineage>
        <taxon>Bacteria</taxon>
        <taxon>Bacillati</taxon>
        <taxon>Bacillota</taxon>
        <taxon>Clostridia</taxon>
        <taxon>Lachnospirales</taxon>
        <taxon>Lachnospiraceae</taxon>
        <taxon>Roseburia</taxon>
    </lineage>
</organism>